<feature type="compositionally biased region" description="Polar residues" evidence="1">
    <location>
        <begin position="24"/>
        <end position="49"/>
    </location>
</feature>
<proteinExistence type="predicted"/>
<feature type="compositionally biased region" description="Basic and acidic residues" evidence="1">
    <location>
        <begin position="62"/>
        <end position="72"/>
    </location>
</feature>
<dbReference type="Proteomes" id="UP000324022">
    <property type="component" value="Unassembled WGS sequence"/>
</dbReference>
<feature type="region of interest" description="Disordered" evidence="1">
    <location>
        <begin position="1"/>
        <end position="81"/>
    </location>
</feature>
<dbReference type="EMBL" id="OOIN01000007">
    <property type="protein sequence ID" value="SPO24188.1"/>
    <property type="molecule type" value="Genomic_DNA"/>
</dbReference>
<dbReference type="AlphaFoldDB" id="A0A5C3E131"/>
<evidence type="ECO:0000313" key="2">
    <source>
        <dbReference type="EMBL" id="SPO24188.1"/>
    </source>
</evidence>
<protein>
    <submittedName>
        <fullName evidence="2">Uncharacterized protein</fullName>
    </submittedName>
</protein>
<feature type="region of interest" description="Disordered" evidence="1">
    <location>
        <begin position="96"/>
        <end position="120"/>
    </location>
</feature>
<accession>A0A5C3E131</accession>
<name>A0A5C3E131_9BASI</name>
<evidence type="ECO:0000256" key="1">
    <source>
        <dbReference type="SAM" id="MobiDB-lite"/>
    </source>
</evidence>
<keyword evidence="3" id="KW-1185">Reference proteome</keyword>
<dbReference type="OrthoDB" id="2551951at2759"/>
<sequence>MSTKPRSDSATSTSSTTSTTSTDPYANSSVFRNSPYYKSQQLDDLSHGTTAKARRWSGAKKNPGEGRSHFESRIMSSDQTKLTRDEIKVSVKKNKDLPTRIKKNHSPAQAAKVYDAMNKE</sequence>
<feature type="compositionally biased region" description="Low complexity" evidence="1">
    <location>
        <begin position="8"/>
        <end position="23"/>
    </location>
</feature>
<organism evidence="2 3">
    <name type="scientific">Ustilago trichophora</name>
    <dbReference type="NCBI Taxonomy" id="86804"/>
    <lineage>
        <taxon>Eukaryota</taxon>
        <taxon>Fungi</taxon>
        <taxon>Dikarya</taxon>
        <taxon>Basidiomycota</taxon>
        <taxon>Ustilaginomycotina</taxon>
        <taxon>Ustilaginomycetes</taxon>
        <taxon>Ustilaginales</taxon>
        <taxon>Ustilaginaceae</taxon>
        <taxon>Ustilago</taxon>
    </lineage>
</organism>
<gene>
    <name evidence="2" type="ORF">UTRI_03456</name>
</gene>
<evidence type="ECO:0000313" key="3">
    <source>
        <dbReference type="Proteomes" id="UP000324022"/>
    </source>
</evidence>
<reference evidence="2 3" key="1">
    <citation type="submission" date="2018-03" db="EMBL/GenBank/DDBJ databases">
        <authorList>
            <person name="Guldener U."/>
        </authorList>
    </citation>
    <scope>NUCLEOTIDE SEQUENCE [LARGE SCALE GENOMIC DNA]</scope>
    <source>
        <strain evidence="2 3">NBRC100155</strain>
    </source>
</reference>